<proteinExistence type="predicted"/>
<evidence type="ECO:0000313" key="3">
    <source>
        <dbReference type="EMBL" id="PYC79532.1"/>
    </source>
</evidence>
<keyword evidence="2" id="KW-1133">Transmembrane helix</keyword>
<comment type="caution">
    <text evidence="3">The sequence shown here is derived from an EMBL/GenBank/DDBJ whole genome shotgun (WGS) entry which is preliminary data.</text>
</comment>
<feature type="transmembrane region" description="Helical" evidence="2">
    <location>
        <begin position="56"/>
        <end position="75"/>
    </location>
</feature>
<evidence type="ECO:0000256" key="2">
    <source>
        <dbReference type="SAM" id="Phobius"/>
    </source>
</evidence>
<dbReference type="RefSeq" id="WP_110669544.1">
    <property type="nucleotide sequence ID" value="NZ_PYBW01000043.1"/>
</dbReference>
<protein>
    <submittedName>
        <fullName evidence="3">Uncharacterized protein</fullName>
    </submittedName>
</protein>
<name>A0A2V4P8B2_9ACTN</name>
<sequence length="103" mass="11188">MSRRRADRRRRGPRSRSGSRSRPRSRSRTRLLGRLPVRGSLLAGLLSLPARLGVRWPVITCVLFAAAGLYLHVLLTAPPLPPGQPPVPAGSGIQATDAVRPVR</sequence>
<dbReference type="Proteomes" id="UP000248039">
    <property type="component" value="Unassembled WGS sequence"/>
</dbReference>
<accession>A0A2V4P8B2</accession>
<organism evidence="3 4">
    <name type="scientific">Streptomyces tateyamensis</name>
    <dbReference type="NCBI Taxonomy" id="565073"/>
    <lineage>
        <taxon>Bacteria</taxon>
        <taxon>Bacillati</taxon>
        <taxon>Actinomycetota</taxon>
        <taxon>Actinomycetes</taxon>
        <taxon>Kitasatosporales</taxon>
        <taxon>Streptomycetaceae</taxon>
        <taxon>Streptomyces</taxon>
    </lineage>
</organism>
<evidence type="ECO:0000256" key="1">
    <source>
        <dbReference type="SAM" id="MobiDB-lite"/>
    </source>
</evidence>
<dbReference type="EMBL" id="PYBW01000043">
    <property type="protein sequence ID" value="PYC79532.1"/>
    <property type="molecule type" value="Genomic_DNA"/>
</dbReference>
<gene>
    <name evidence="3" type="ORF">C7C46_14335</name>
</gene>
<keyword evidence="2" id="KW-0472">Membrane</keyword>
<feature type="region of interest" description="Disordered" evidence="1">
    <location>
        <begin position="1"/>
        <end position="31"/>
    </location>
</feature>
<keyword evidence="4" id="KW-1185">Reference proteome</keyword>
<dbReference type="AlphaFoldDB" id="A0A2V4P8B2"/>
<reference evidence="3 4" key="1">
    <citation type="submission" date="2018-03" db="EMBL/GenBank/DDBJ databases">
        <title>Bioinformatic expansion and discovery of thiopeptide antibiotics.</title>
        <authorList>
            <person name="Schwalen C.J."/>
            <person name="Hudson G.A."/>
            <person name="Mitchell D.A."/>
        </authorList>
    </citation>
    <scope>NUCLEOTIDE SEQUENCE [LARGE SCALE GENOMIC DNA]</scope>
    <source>
        <strain evidence="3 4">ATCC 21389</strain>
    </source>
</reference>
<keyword evidence="2" id="KW-0812">Transmembrane</keyword>
<evidence type="ECO:0000313" key="4">
    <source>
        <dbReference type="Proteomes" id="UP000248039"/>
    </source>
</evidence>
<feature type="region of interest" description="Disordered" evidence="1">
    <location>
        <begin position="80"/>
        <end position="103"/>
    </location>
</feature>